<proteinExistence type="predicted"/>
<keyword evidence="3" id="KW-0862">Zinc</keyword>
<reference evidence="5" key="1">
    <citation type="thesis" date="2021" institute="BYU ScholarsArchive" country="Provo, UT, USA">
        <title>Applications of and Algorithms for Genome Assembly and Genomic Analyses with an Emphasis on Marine Teleosts.</title>
        <authorList>
            <person name="Pickett B.D."/>
        </authorList>
    </citation>
    <scope>NUCLEOTIDE SEQUENCE</scope>
    <source>
        <strain evidence="5">HI-2016</strain>
    </source>
</reference>
<dbReference type="OrthoDB" id="9442597at2759"/>
<gene>
    <name evidence="5" type="ORF">JZ751_013458</name>
</gene>
<evidence type="ECO:0000256" key="1">
    <source>
        <dbReference type="ARBA" id="ARBA00022723"/>
    </source>
</evidence>
<dbReference type="EMBL" id="JAFBMS010002136">
    <property type="protein sequence ID" value="KAG9328517.1"/>
    <property type="molecule type" value="Genomic_DNA"/>
</dbReference>
<name>A0A8T2MVN5_9TELE</name>
<feature type="compositionally biased region" description="Polar residues" evidence="4">
    <location>
        <begin position="25"/>
        <end position="34"/>
    </location>
</feature>
<keyword evidence="2" id="KW-0863">Zinc-finger</keyword>
<organism evidence="5 6">
    <name type="scientific">Albula glossodonta</name>
    <name type="common">roundjaw bonefish</name>
    <dbReference type="NCBI Taxonomy" id="121402"/>
    <lineage>
        <taxon>Eukaryota</taxon>
        <taxon>Metazoa</taxon>
        <taxon>Chordata</taxon>
        <taxon>Craniata</taxon>
        <taxon>Vertebrata</taxon>
        <taxon>Euteleostomi</taxon>
        <taxon>Actinopterygii</taxon>
        <taxon>Neopterygii</taxon>
        <taxon>Teleostei</taxon>
        <taxon>Albuliformes</taxon>
        <taxon>Albulidae</taxon>
        <taxon>Albula</taxon>
    </lineage>
</organism>
<dbReference type="AlphaFoldDB" id="A0A8T2MVN5"/>
<evidence type="ECO:0000256" key="3">
    <source>
        <dbReference type="ARBA" id="ARBA00022833"/>
    </source>
</evidence>
<evidence type="ECO:0000313" key="6">
    <source>
        <dbReference type="Proteomes" id="UP000824540"/>
    </source>
</evidence>
<dbReference type="PANTHER" id="PTHR25465:SF10">
    <property type="entry name" value="TRIPARTITE MOTIF-CONTAINING PROTEIN 16-RELATED"/>
    <property type="match status" value="1"/>
</dbReference>
<sequence length="181" mass="19978">EQGQTNGAPEHSMNGTAEGEGEGDPNSTNQPQIQQDEEQAEDPEVPGEEALGPDDVVCDSCMESRRRALKSCLTCLVSYCDTHLRPHLENPKFQSHRLVEPLRDIERRTCEAHRKPLELYCCADSCCVCKELSDRQQEILKTVTAAENAINKLQTNTVSIEVKLALTNANAADCLDRLPAS</sequence>
<feature type="compositionally biased region" description="Acidic residues" evidence="4">
    <location>
        <begin position="35"/>
        <end position="47"/>
    </location>
</feature>
<dbReference type="Proteomes" id="UP000824540">
    <property type="component" value="Unassembled WGS sequence"/>
</dbReference>
<evidence type="ECO:0000313" key="5">
    <source>
        <dbReference type="EMBL" id="KAG9328517.1"/>
    </source>
</evidence>
<accession>A0A8T2MVN5</accession>
<keyword evidence="1" id="KW-0479">Metal-binding</keyword>
<dbReference type="SUPFAM" id="SSF57845">
    <property type="entry name" value="B-box zinc-binding domain"/>
    <property type="match status" value="1"/>
</dbReference>
<dbReference type="Gene3D" id="4.10.830.40">
    <property type="match status" value="1"/>
</dbReference>
<dbReference type="PANTHER" id="PTHR25465">
    <property type="entry name" value="B-BOX DOMAIN CONTAINING"/>
    <property type="match status" value="1"/>
</dbReference>
<dbReference type="InterPro" id="IPR051051">
    <property type="entry name" value="E3_ubiq-ligase_TRIM/RNF"/>
</dbReference>
<comment type="caution">
    <text evidence="5">The sequence shown here is derived from an EMBL/GenBank/DDBJ whole genome shotgun (WGS) entry which is preliminary data.</text>
</comment>
<protein>
    <submittedName>
        <fullName evidence="5">Uncharacterized protein</fullName>
    </submittedName>
</protein>
<keyword evidence="6" id="KW-1185">Reference proteome</keyword>
<feature type="non-terminal residue" evidence="5">
    <location>
        <position position="1"/>
    </location>
</feature>
<feature type="region of interest" description="Disordered" evidence="4">
    <location>
        <begin position="1"/>
        <end position="53"/>
    </location>
</feature>
<evidence type="ECO:0000256" key="4">
    <source>
        <dbReference type="SAM" id="MobiDB-lite"/>
    </source>
</evidence>
<dbReference type="GO" id="GO:0008270">
    <property type="term" value="F:zinc ion binding"/>
    <property type="evidence" value="ECO:0007669"/>
    <property type="project" value="UniProtKB-KW"/>
</dbReference>
<evidence type="ECO:0000256" key="2">
    <source>
        <dbReference type="ARBA" id="ARBA00022771"/>
    </source>
</evidence>